<dbReference type="PRINTS" id="PR00169">
    <property type="entry name" value="KCHANNEL"/>
</dbReference>
<protein>
    <submittedName>
        <fullName evidence="14">Voltage-gated potassium channel</fullName>
    </submittedName>
</protein>
<keyword evidence="3" id="KW-0633">Potassium transport</keyword>
<keyword evidence="9" id="KW-0406">Ion transport</keyword>
<gene>
    <name evidence="14" type="ORF">SAMN04488589_2424</name>
</gene>
<reference evidence="14 15" key="1">
    <citation type="submission" date="2016-10" db="EMBL/GenBank/DDBJ databases">
        <authorList>
            <person name="Varghese N."/>
            <person name="Submissions S."/>
        </authorList>
    </citation>
    <scope>NUCLEOTIDE SEQUENCE [LARGE SCALE GENOMIC DNA]</scope>
    <source>
        <strain evidence="14 15">PL 12/M</strain>
    </source>
</reference>
<comment type="subcellular location">
    <subcellularLocation>
        <location evidence="1">Membrane</location>
        <topology evidence="1">Multi-pass membrane protein</topology>
    </subcellularLocation>
</comment>
<evidence type="ECO:0000256" key="12">
    <source>
        <dbReference type="SAM" id="Phobius"/>
    </source>
</evidence>
<evidence type="ECO:0000256" key="11">
    <source>
        <dbReference type="ARBA" id="ARBA00023303"/>
    </source>
</evidence>
<dbReference type="PANTHER" id="PTHR11537:SF254">
    <property type="entry name" value="POTASSIUM VOLTAGE-GATED CHANNEL PROTEIN SHAB"/>
    <property type="match status" value="1"/>
</dbReference>
<keyword evidence="7" id="KW-0630">Potassium</keyword>
<evidence type="ECO:0000256" key="10">
    <source>
        <dbReference type="ARBA" id="ARBA00023136"/>
    </source>
</evidence>
<feature type="transmembrane region" description="Helical" evidence="12">
    <location>
        <begin position="162"/>
        <end position="183"/>
    </location>
</feature>
<evidence type="ECO:0000256" key="4">
    <source>
        <dbReference type="ARBA" id="ARBA00022692"/>
    </source>
</evidence>
<name>A0A7Z7AYE0_9EURY</name>
<keyword evidence="2" id="KW-0813">Transport</keyword>
<dbReference type="Gene3D" id="1.20.120.350">
    <property type="entry name" value="Voltage-gated potassium channels. Chain C"/>
    <property type="match status" value="1"/>
</dbReference>
<evidence type="ECO:0000256" key="8">
    <source>
        <dbReference type="ARBA" id="ARBA00022989"/>
    </source>
</evidence>
<dbReference type="GO" id="GO:0001508">
    <property type="term" value="P:action potential"/>
    <property type="evidence" value="ECO:0007669"/>
    <property type="project" value="TreeGrafter"/>
</dbReference>
<keyword evidence="10 12" id="KW-0472">Membrane</keyword>
<keyword evidence="4 12" id="KW-0812">Transmembrane</keyword>
<dbReference type="InterPro" id="IPR005821">
    <property type="entry name" value="Ion_trans_dom"/>
</dbReference>
<evidence type="ECO:0000256" key="1">
    <source>
        <dbReference type="ARBA" id="ARBA00004141"/>
    </source>
</evidence>
<accession>A0A7Z7AYE0</accession>
<dbReference type="GO" id="GO:0005249">
    <property type="term" value="F:voltage-gated potassium channel activity"/>
    <property type="evidence" value="ECO:0007669"/>
    <property type="project" value="InterPro"/>
</dbReference>
<comment type="caution">
    <text evidence="14">The sequence shown here is derived from an EMBL/GenBank/DDBJ whole genome shotgun (WGS) entry which is preliminary data.</text>
</comment>
<feature type="transmembrane region" description="Helical" evidence="12">
    <location>
        <begin position="220"/>
        <end position="247"/>
    </location>
</feature>
<dbReference type="GO" id="GO:0008076">
    <property type="term" value="C:voltage-gated potassium channel complex"/>
    <property type="evidence" value="ECO:0007669"/>
    <property type="project" value="InterPro"/>
</dbReference>
<dbReference type="EMBL" id="FNCA01000009">
    <property type="protein sequence ID" value="SDG21086.1"/>
    <property type="molecule type" value="Genomic_DNA"/>
</dbReference>
<feature type="transmembrane region" description="Helical" evidence="12">
    <location>
        <begin position="37"/>
        <end position="55"/>
    </location>
</feature>
<keyword evidence="5" id="KW-0631">Potassium channel</keyword>
<dbReference type="InterPro" id="IPR027359">
    <property type="entry name" value="Volt_channel_dom_sf"/>
</dbReference>
<evidence type="ECO:0000313" key="15">
    <source>
        <dbReference type="Proteomes" id="UP000199259"/>
    </source>
</evidence>
<sequence length="292" mass="32793">MAAYEQKYSDNKPDGNNWRSHLYEIIFEADTPAGKNFDIVLIVSILLSVLAVMLDSVKSFRLAHGDLLYNIEWFFTILFTIEYTLRLLCVKSKTRYATSLLGIIDLLAIMPTYLSLFLPGSQFLLVIRILRVLRIFRILKLVQYLNEAELLISALKASGRKITVFLFTVLTLVVILGSLMYLIEGEENGFTSIPMSIHWAIVTLTTVGYGDIVPKTPLGIALSSVVMIIGYSIIAVPTGIVTAEISFASIEEREKRRPKNVCINCGNDKNDSDAMFCKHCGTRLEGKYQIFT</sequence>
<keyword evidence="8 12" id="KW-1133">Transmembrane helix</keyword>
<evidence type="ECO:0000259" key="13">
    <source>
        <dbReference type="Pfam" id="PF00520"/>
    </source>
</evidence>
<evidence type="ECO:0000256" key="7">
    <source>
        <dbReference type="ARBA" id="ARBA00022958"/>
    </source>
</evidence>
<proteinExistence type="predicted"/>
<evidence type="ECO:0000256" key="3">
    <source>
        <dbReference type="ARBA" id="ARBA00022538"/>
    </source>
</evidence>
<evidence type="ECO:0000313" key="14">
    <source>
        <dbReference type="EMBL" id="SDG21086.1"/>
    </source>
</evidence>
<evidence type="ECO:0000256" key="6">
    <source>
        <dbReference type="ARBA" id="ARBA00022882"/>
    </source>
</evidence>
<evidence type="ECO:0000256" key="9">
    <source>
        <dbReference type="ARBA" id="ARBA00023065"/>
    </source>
</evidence>
<keyword evidence="6" id="KW-0851">Voltage-gated channel</keyword>
<dbReference type="InterPro" id="IPR028325">
    <property type="entry name" value="VG_K_chnl"/>
</dbReference>
<keyword evidence="15" id="KW-1185">Reference proteome</keyword>
<feature type="transmembrane region" description="Helical" evidence="12">
    <location>
        <begin position="67"/>
        <end position="88"/>
    </location>
</feature>
<feature type="domain" description="Ion transport" evidence="13">
    <location>
        <begin position="35"/>
        <end position="246"/>
    </location>
</feature>
<dbReference type="Proteomes" id="UP000199259">
    <property type="component" value="Unassembled WGS sequence"/>
</dbReference>
<evidence type="ECO:0000256" key="5">
    <source>
        <dbReference type="ARBA" id="ARBA00022826"/>
    </source>
</evidence>
<dbReference type="PANTHER" id="PTHR11537">
    <property type="entry name" value="VOLTAGE-GATED POTASSIUM CHANNEL"/>
    <property type="match status" value="1"/>
</dbReference>
<evidence type="ECO:0000256" key="2">
    <source>
        <dbReference type="ARBA" id="ARBA00022448"/>
    </source>
</evidence>
<keyword evidence="11 14" id="KW-0407">Ion channel</keyword>
<dbReference type="RefSeq" id="WP_091710708.1">
    <property type="nucleotide sequence ID" value="NZ_FNCA01000009.1"/>
</dbReference>
<dbReference type="OrthoDB" id="56871at2157"/>
<dbReference type="Pfam" id="PF00520">
    <property type="entry name" value="Ion_trans"/>
    <property type="match status" value="1"/>
</dbReference>
<dbReference type="AlphaFoldDB" id="A0A7Z7AYE0"/>
<dbReference type="SUPFAM" id="SSF81324">
    <property type="entry name" value="Voltage-gated potassium channels"/>
    <property type="match status" value="1"/>
</dbReference>
<dbReference type="Gene3D" id="1.10.287.70">
    <property type="match status" value="1"/>
</dbReference>
<organism evidence="14 15">
    <name type="scientific">Methanolobus vulcani</name>
    <dbReference type="NCBI Taxonomy" id="38026"/>
    <lineage>
        <taxon>Archaea</taxon>
        <taxon>Methanobacteriati</taxon>
        <taxon>Methanobacteriota</taxon>
        <taxon>Stenosarchaea group</taxon>
        <taxon>Methanomicrobia</taxon>
        <taxon>Methanosarcinales</taxon>
        <taxon>Methanosarcinaceae</taxon>
        <taxon>Methanolobus</taxon>
    </lineage>
</organism>